<evidence type="ECO:0000256" key="2">
    <source>
        <dbReference type="ARBA" id="ARBA00023008"/>
    </source>
</evidence>
<reference evidence="4" key="1">
    <citation type="journal article" date="2019" name="Int. J. Syst. Evol. Microbiol.">
        <title>The Global Catalogue of Microorganisms (GCM) 10K type strain sequencing project: providing services to taxonomists for standard genome sequencing and annotation.</title>
        <authorList>
            <consortium name="The Broad Institute Genomics Platform"/>
            <consortium name="The Broad Institute Genome Sequencing Center for Infectious Disease"/>
            <person name="Wu L."/>
            <person name="Ma J."/>
        </authorList>
    </citation>
    <scope>NUCLEOTIDE SEQUENCE [LARGE SCALE GENOMIC DNA]</scope>
    <source>
        <strain evidence="4">JCM 14969</strain>
    </source>
</reference>
<accession>A0ABP4PI16</accession>
<evidence type="ECO:0000313" key="3">
    <source>
        <dbReference type="EMBL" id="GAA1581013.1"/>
    </source>
</evidence>
<gene>
    <name evidence="3" type="ORF">GCM10009789_38590</name>
</gene>
<dbReference type="InterPro" id="IPR038390">
    <property type="entry name" value="Metal_Tscrpt_repr_sf"/>
</dbReference>
<organism evidence="3 4">
    <name type="scientific">Kribbella sancticallisti</name>
    <dbReference type="NCBI Taxonomy" id="460087"/>
    <lineage>
        <taxon>Bacteria</taxon>
        <taxon>Bacillati</taxon>
        <taxon>Actinomycetota</taxon>
        <taxon>Actinomycetes</taxon>
        <taxon>Propionibacteriales</taxon>
        <taxon>Kribbellaceae</taxon>
        <taxon>Kribbella</taxon>
    </lineage>
</organism>
<dbReference type="Gene3D" id="1.20.58.1000">
    <property type="entry name" value="Metal-sensitive repressor, helix protomer"/>
    <property type="match status" value="1"/>
</dbReference>
<sequence length="70" mass="7158">MSDTESSHGNCIDVLAQVPAMTQALEAVAIGLLDEHLAHCVAGAAAANDSEAAELKVKEASDAIARLVRS</sequence>
<keyword evidence="2" id="KW-0186">Copper</keyword>
<dbReference type="InterPro" id="IPR003735">
    <property type="entry name" value="Metal_Tscrpt_repr"/>
</dbReference>
<dbReference type="Pfam" id="PF02583">
    <property type="entry name" value="Trns_repr_metal"/>
    <property type="match status" value="1"/>
</dbReference>
<protein>
    <recommendedName>
        <fullName evidence="5">Metal-sensitive transcriptional repressor</fullName>
    </recommendedName>
</protein>
<evidence type="ECO:0008006" key="5">
    <source>
        <dbReference type="Google" id="ProtNLM"/>
    </source>
</evidence>
<proteinExistence type="inferred from homology"/>
<dbReference type="Proteomes" id="UP001500393">
    <property type="component" value="Unassembled WGS sequence"/>
</dbReference>
<comment type="caution">
    <text evidence="3">The sequence shown here is derived from an EMBL/GenBank/DDBJ whole genome shotgun (WGS) entry which is preliminary data.</text>
</comment>
<dbReference type="RefSeq" id="WP_425554462.1">
    <property type="nucleotide sequence ID" value="NZ_BAAAOS010000020.1"/>
</dbReference>
<comment type="similarity">
    <text evidence="1">Belongs to the CsoR family.</text>
</comment>
<dbReference type="EMBL" id="BAAAOS010000020">
    <property type="protein sequence ID" value="GAA1581013.1"/>
    <property type="molecule type" value="Genomic_DNA"/>
</dbReference>
<evidence type="ECO:0000313" key="4">
    <source>
        <dbReference type="Proteomes" id="UP001500393"/>
    </source>
</evidence>
<keyword evidence="4" id="KW-1185">Reference proteome</keyword>
<evidence type="ECO:0000256" key="1">
    <source>
        <dbReference type="ARBA" id="ARBA00005428"/>
    </source>
</evidence>
<name>A0ABP4PI16_9ACTN</name>